<keyword evidence="5" id="KW-1185">Reference proteome</keyword>
<evidence type="ECO:0000313" key="4">
    <source>
        <dbReference type="EMBL" id="RXN93301.1"/>
    </source>
</evidence>
<proteinExistence type="predicted"/>
<dbReference type="NCBIfam" id="TIGR01840">
    <property type="entry name" value="esterase_phb"/>
    <property type="match status" value="1"/>
</dbReference>
<dbReference type="PANTHER" id="PTHR43037">
    <property type="entry name" value="UNNAMED PRODUCT-RELATED"/>
    <property type="match status" value="1"/>
</dbReference>
<organism evidence="4 5">
    <name type="scientific">Achromobacter aloeverae</name>
    <dbReference type="NCBI Taxonomy" id="1750518"/>
    <lineage>
        <taxon>Bacteria</taxon>
        <taxon>Pseudomonadati</taxon>
        <taxon>Pseudomonadota</taxon>
        <taxon>Betaproteobacteria</taxon>
        <taxon>Burkholderiales</taxon>
        <taxon>Alcaligenaceae</taxon>
        <taxon>Achromobacter</taxon>
    </lineage>
</organism>
<evidence type="ECO:0000313" key="5">
    <source>
        <dbReference type="Proteomes" id="UP000290849"/>
    </source>
</evidence>
<comment type="caution">
    <text evidence="4">The sequence shown here is derived from an EMBL/GenBank/DDBJ whole genome shotgun (WGS) entry which is preliminary data.</text>
</comment>
<feature type="region of interest" description="Disordered" evidence="3">
    <location>
        <begin position="36"/>
        <end position="64"/>
    </location>
</feature>
<evidence type="ECO:0000256" key="3">
    <source>
        <dbReference type="SAM" id="MobiDB-lite"/>
    </source>
</evidence>
<name>A0A4Q1HRJ4_9BURK</name>
<dbReference type="InterPro" id="IPR010126">
    <property type="entry name" value="Esterase_phb"/>
</dbReference>
<keyword evidence="2" id="KW-0378">Hydrolase</keyword>
<protein>
    <submittedName>
        <fullName evidence="4">Esterase</fullName>
    </submittedName>
</protein>
<dbReference type="Proteomes" id="UP000290849">
    <property type="component" value="Unassembled WGS sequence"/>
</dbReference>
<evidence type="ECO:0000256" key="1">
    <source>
        <dbReference type="ARBA" id="ARBA00022729"/>
    </source>
</evidence>
<dbReference type="Gene3D" id="3.40.50.1820">
    <property type="entry name" value="alpha/beta hydrolase"/>
    <property type="match status" value="1"/>
</dbReference>
<keyword evidence="1" id="KW-0732">Signal</keyword>
<sequence length="365" mass="39471">MLFFSAVRKMARWQRTAWRLAPHALFKDLMTPSSERPAAAGKVARKRPPAGRPPRDAGPDEADAAPFAGTWKARVYRTPPTPGAWPVRLSYFVYAPPGLRKGCPVLVMLHGCEQTARDFAVGTRMHRIADREGVLLVYPQQSRRGQQNRCWHWYQPDAAHGYAEADAIAGIAAAAATDSQADPSRIYIAGLSAGASMAALVALRHPDLFAALGMHSGAALGSARNAGQGLRVMRHGVDAAPEQAMAALVAERAGFPGMPAIIVQGEDDTVVDKRNGWQLFEQLAWANGMDVDDSAVAQEKSAGNARHHRRTDAPTRRGPVVSVCTVPGLGHAWSGGDGRVRFHARQGPNASLLMWRFFKGRRRAG</sequence>
<dbReference type="InterPro" id="IPR050955">
    <property type="entry name" value="Plant_Biomass_Hydrol_Est"/>
</dbReference>
<feature type="region of interest" description="Disordered" evidence="3">
    <location>
        <begin position="297"/>
        <end position="319"/>
    </location>
</feature>
<evidence type="ECO:0000256" key="2">
    <source>
        <dbReference type="ARBA" id="ARBA00022801"/>
    </source>
</evidence>
<dbReference type="GO" id="GO:0005576">
    <property type="term" value="C:extracellular region"/>
    <property type="evidence" value="ECO:0007669"/>
    <property type="project" value="InterPro"/>
</dbReference>
<gene>
    <name evidence="4" type="ORF">C7R54_06280</name>
</gene>
<dbReference type="AlphaFoldDB" id="A0A4Q1HRJ4"/>
<accession>A0A4Q1HRJ4</accession>
<dbReference type="GO" id="GO:0016787">
    <property type="term" value="F:hydrolase activity"/>
    <property type="evidence" value="ECO:0007669"/>
    <property type="project" value="UniProtKB-KW"/>
</dbReference>
<dbReference type="PANTHER" id="PTHR43037:SF1">
    <property type="entry name" value="BLL1128 PROTEIN"/>
    <property type="match status" value="1"/>
</dbReference>
<dbReference type="Pfam" id="PF10503">
    <property type="entry name" value="Esterase_PHB"/>
    <property type="match status" value="1"/>
</dbReference>
<dbReference type="SUPFAM" id="SSF53474">
    <property type="entry name" value="alpha/beta-Hydrolases"/>
    <property type="match status" value="1"/>
</dbReference>
<dbReference type="InterPro" id="IPR029058">
    <property type="entry name" value="AB_hydrolase_fold"/>
</dbReference>
<dbReference type="EMBL" id="PYAL01000001">
    <property type="protein sequence ID" value="RXN93301.1"/>
    <property type="molecule type" value="Genomic_DNA"/>
</dbReference>
<reference evidence="4 5" key="1">
    <citation type="journal article" date="2017" name="Int. J. Syst. Evol. Microbiol.">
        <title>Achromobacter aloeverae sp. nov., isolated from the root of Aloe vera (L.) Burm.f.</title>
        <authorList>
            <person name="Kuncharoen N."/>
            <person name="Muramatsu Y."/>
            <person name="Shibata C."/>
            <person name="Kamakura Y."/>
            <person name="Nakagawa Y."/>
            <person name="Tanasupawat S."/>
        </authorList>
    </citation>
    <scope>NUCLEOTIDE SEQUENCE [LARGE SCALE GENOMIC DNA]</scope>
    <source>
        <strain evidence="4 5">AVA-1</strain>
    </source>
</reference>